<name>A0A1M5CFI8_SALEC</name>
<evidence type="ECO:0000313" key="1">
    <source>
        <dbReference type="EMBL" id="SHF53436.1"/>
    </source>
</evidence>
<dbReference type="Proteomes" id="UP000183945">
    <property type="component" value="Unassembled WGS sequence"/>
</dbReference>
<evidence type="ECO:0000313" key="2">
    <source>
        <dbReference type="Proteomes" id="UP000183945"/>
    </source>
</evidence>
<protein>
    <submittedName>
        <fullName evidence="1">Uncharacterized protein</fullName>
    </submittedName>
</protein>
<organism evidence="1 2">
    <name type="scientific">Salegentibacter echinorum</name>
    <dbReference type="NCBI Taxonomy" id="1073325"/>
    <lineage>
        <taxon>Bacteria</taxon>
        <taxon>Pseudomonadati</taxon>
        <taxon>Bacteroidota</taxon>
        <taxon>Flavobacteriia</taxon>
        <taxon>Flavobacteriales</taxon>
        <taxon>Flavobacteriaceae</taxon>
        <taxon>Salegentibacter</taxon>
    </lineage>
</organism>
<keyword evidence="2" id="KW-1185">Reference proteome</keyword>
<reference evidence="2" key="1">
    <citation type="submission" date="2016-11" db="EMBL/GenBank/DDBJ databases">
        <authorList>
            <person name="Varghese N."/>
            <person name="Submissions S."/>
        </authorList>
    </citation>
    <scope>NUCLEOTIDE SEQUENCE [LARGE SCALE GENOMIC DNA]</scope>
    <source>
        <strain evidence="2">DSM 24579</strain>
    </source>
</reference>
<dbReference type="EMBL" id="FQVT01000001">
    <property type="protein sequence ID" value="SHF53436.1"/>
    <property type="molecule type" value="Genomic_DNA"/>
</dbReference>
<accession>A0A1M5CFI8</accession>
<gene>
    <name evidence="1" type="ORF">SAMN05444483_101499</name>
</gene>
<sequence length="47" mass="5570">MFSSNYSFKGSLFKVVKTAELTDISIANYQNNLFFWEKRTYSDMFVT</sequence>
<proteinExistence type="predicted"/>
<dbReference type="STRING" id="1073325.SAMN05444483_101499"/>
<dbReference type="AlphaFoldDB" id="A0A1M5CFI8"/>